<dbReference type="GO" id="GO:0016787">
    <property type="term" value="F:hydrolase activity"/>
    <property type="evidence" value="ECO:0007669"/>
    <property type="project" value="UniProtKB-KW"/>
</dbReference>
<dbReference type="GeneID" id="15393855"/>
<dbReference type="HOGENOM" id="CLU_106706_0_0_2"/>
<protein>
    <submittedName>
        <fullName evidence="3">Haloacid dehalogenase superfamily, subfamily IA, variant 1 with third motif having Dx(3-4)D or Dx(3-4)E</fullName>
    </submittedName>
</protein>
<organism evidence="3 4">
    <name type="scientific">Archaeoglobus sulfaticallidus PM70-1</name>
    <dbReference type="NCBI Taxonomy" id="387631"/>
    <lineage>
        <taxon>Archaea</taxon>
        <taxon>Methanobacteriati</taxon>
        <taxon>Methanobacteriota</taxon>
        <taxon>Archaeoglobi</taxon>
        <taxon>Archaeoglobales</taxon>
        <taxon>Archaeoglobaceae</taxon>
        <taxon>Archaeoglobus</taxon>
    </lineage>
</organism>
<evidence type="ECO:0000313" key="4">
    <source>
        <dbReference type="Proteomes" id="UP000013307"/>
    </source>
</evidence>
<dbReference type="RefSeq" id="WP_015591772.1">
    <property type="nucleotide sequence ID" value="NC_021169.1"/>
</dbReference>
<dbReference type="InterPro" id="IPR036412">
    <property type="entry name" value="HAD-like_sf"/>
</dbReference>
<evidence type="ECO:0000256" key="2">
    <source>
        <dbReference type="ARBA" id="ARBA00022801"/>
    </source>
</evidence>
<dbReference type="SUPFAM" id="SSF56784">
    <property type="entry name" value="HAD-like"/>
    <property type="match status" value="1"/>
</dbReference>
<reference evidence="3 4" key="1">
    <citation type="journal article" date="2013" name="Genome Announc.">
        <title>Complete Genome Sequence of the Thermophilic and Facultatively Chemolithoautotrophic Sulfate Reducer Archaeoglobus sulfaticallidus Strain PM70-1T.</title>
        <authorList>
            <person name="Stokke R."/>
            <person name="Hocking W.P."/>
            <person name="Steinsbu B.O."/>
            <person name="Steen I.H."/>
        </authorList>
    </citation>
    <scope>NUCLEOTIDE SEQUENCE [LARGE SCALE GENOMIC DNA]</scope>
    <source>
        <strain evidence="3">PM70-1</strain>
    </source>
</reference>
<dbReference type="OrthoDB" id="31229at2157"/>
<keyword evidence="2" id="KW-0378">Hydrolase</keyword>
<dbReference type="InterPro" id="IPR023214">
    <property type="entry name" value="HAD_sf"/>
</dbReference>
<dbReference type="AlphaFoldDB" id="N0BNE7"/>
<proteinExistence type="inferred from homology"/>
<evidence type="ECO:0000256" key="1">
    <source>
        <dbReference type="ARBA" id="ARBA00007958"/>
    </source>
</evidence>
<dbReference type="SFLD" id="SFLDS00003">
    <property type="entry name" value="Haloacid_Dehalogenase"/>
    <property type="match status" value="1"/>
</dbReference>
<comment type="similarity">
    <text evidence="1">Belongs to the HAD-like hydrolase superfamily.</text>
</comment>
<name>N0BNE7_9EURY</name>
<dbReference type="SFLD" id="SFLDG01129">
    <property type="entry name" value="C1.5:_HAD__Beta-PGM__Phosphata"/>
    <property type="match status" value="1"/>
</dbReference>
<dbReference type="Gene3D" id="3.40.50.1000">
    <property type="entry name" value="HAD superfamily/HAD-like"/>
    <property type="match status" value="1"/>
</dbReference>
<dbReference type="Pfam" id="PF00702">
    <property type="entry name" value="Hydrolase"/>
    <property type="match status" value="1"/>
</dbReference>
<sequence length="208" mass="24466">MHIKMLTFDVDGTIVDAGFMDKFWNEVVPRLYAERHGLSYDEALGIVKREYDAVGDKDLRWYLPDYWFKKFDLGVDWKDVLKSFSNELRFYPDAMEVLNLLSKKYRIVAITNAVREILEFEIDRISHLFWKKFSCPSDFGDIRRKPEIFERVCEVCGVKPEEVVHVGDHPFFDYEVPKRAGIMAFLIDRYGNNGGIGDMRHLLNLIKL</sequence>
<evidence type="ECO:0000313" key="3">
    <source>
        <dbReference type="EMBL" id="AGK62176.1"/>
    </source>
</evidence>
<dbReference type="InterPro" id="IPR006439">
    <property type="entry name" value="HAD-SF_hydro_IA"/>
</dbReference>
<dbReference type="InterPro" id="IPR051540">
    <property type="entry name" value="S-2-haloacid_dehalogenase"/>
</dbReference>
<gene>
    <name evidence="3" type="ORF">Asulf_02223</name>
</gene>
<dbReference type="STRING" id="387631.Asulf_02223"/>
<dbReference type="EMBL" id="CP005290">
    <property type="protein sequence ID" value="AGK62176.1"/>
    <property type="molecule type" value="Genomic_DNA"/>
</dbReference>
<dbReference type="KEGG" id="ast:Asulf_02223"/>
<keyword evidence="4" id="KW-1185">Reference proteome</keyword>
<dbReference type="eggNOG" id="arCOG02291">
    <property type="taxonomic scope" value="Archaea"/>
</dbReference>
<dbReference type="NCBIfam" id="TIGR01549">
    <property type="entry name" value="HAD-SF-IA-v1"/>
    <property type="match status" value="1"/>
</dbReference>
<dbReference type="PANTHER" id="PTHR43316">
    <property type="entry name" value="HYDROLASE, HALOACID DELAHOGENASE-RELATED"/>
    <property type="match status" value="1"/>
</dbReference>
<accession>N0BNE7</accession>
<dbReference type="Proteomes" id="UP000013307">
    <property type="component" value="Chromosome"/>
</dbReference>